<proteinExistence type="predicted"/>
<accession>A0A9P8VJX7</accession>
<evidence type="ECO:0000313" key="3">
    <source>
        <dbReference type="Proteomes" id="UP000770015"/>
    </source>
</evidence>
<organism evidence="2 3">
    <name type="scientific">Plectosphaerella plurivora</name>
    <dbReference type="NCBI Taxonomy" id="936078"/>
    <lineage>
        <taxon>Eukaryota</taxon>
        <taxon>Fungi</taxon>
        <taxon>Dikarya</taxon>
        <taxon>Ascomycota</taxon>
        <taxon>Pezizomycotina</taxon>
        <taxon>Sordariomycetes</taxon>
        <taxon>Hypocreomycetidae</taxon>
        <taxon>Glomerellales</taxon>
        <taxon>Plectosphaerellaceae</taxon>
        <taxon>Plectosphaerella</taxon>
    </lineage>
</organism>
<feature type="compositionally biased region" description="Basic and acidic residues" evidence="1">
    <location>
        <begin position="43"/>
        <end position="54"/>
    </location>
</feature>
<gene>
    <name evidence="2" type="ORF">F5X68DRAFT_238178</name>
</gene>
<protein>
    <submittedName>
        <fullName evidence="2">Uncharacterized protein</fullName>
    </submittedName>
</protein>
<sequence length="360" mass="41305">LHQPVRRTDPKQGPPRTHHSHPEATERRKEVQSHDAMASPPPDQDHVHAPDQTHQEHIALIKQSLMDLAEKGFFGEDFYVNAEGLVAARETEEDEDIIEEHHLQTYRIPAYIPLPRGRRQIYDPDLKYITREARSHLTAILKSVEHLVRKPILIEKLATMLAQPRGIIRRDLKKVFEEHLMLPLSCWHLMHNTKDFDRASAAKSEGQYIWENVIGPARVLLGITRTVRFLPSIKAHKWRVPILQALAELHGATRPADRSLQTALNMMDEACPASALTNGLSDHQDTLLWREARPQLLKNSHFDWPTRLEFFAEEHLGMGCVFWDAFNAGVENILEHSSPYDEESDPDDLGHQLASWVDDD</sequence>
<evidence type="ECO:0000256" key="1">
    <source>
        <dbReference type="SAM" id="MobiDB-lite"/>
    </source>
</evidence>
<keyword evidence="3" id="KW-1185">Reference proteome</keyword>
<dbReference type="AlphaFoldDB" id="A0A9P8VJX7"/>
<dbReference type="Proteomes" id="UP000770015">
    <property type="component" value="Unassembled WGS sequence"/>
</dbReference>
<feature type="compositionally biased region" description="Basic and acidic residues" evidence="1">
    <location>
        <begin position="1"/>
        <end position="10"/>
    </location>
</feature>
<name>A0A9P8VJX7_9PEZI</name>
<comment type="caution">
    <text evidence="2">The sequence shown here is derived from an EMBL/GenBank/DDBJ whole genome shotgun (WGS) entry which is preliminary data.</text>
</comment>
<feature type="region of interest" description="Disordered" evidence="1">
    <location>
        <begin position="338"/>
        <end position="360"/>
    </location>
</feature>
<feature type="region of interest" description="Disordered" evidence="1">
    <location>
        <begin position="1"/>
        <end position="54"/>
    </location>
</feature>
<feature type="compositionally biased region" description="Basic and acidic residues" evidence="1">
    <location>
        <begin position="20"/>
        <end position="33"/>
    </location>
</feature>
<dbReference type="EMBL" id="JAGSXJ010000001">
    <property type="protein sequence ID" value="KAH6696885.1"/>
    <property type="molecule type" value="Genomic_DNA"/>
</dbReference>
<reference evidence="2" key="1">
    <citation type="journal article" date="2021" name="Nat. Commun.">
        <title>Genetic determinants of endophytism in the Arabidopsis root mycobiome.</title>
        <authorList>
            <person name="Mesny F."/>
            <person name="Miyauchi S."/>
            <person name="Thiergart T."/>
            <person name="Pickel B."/>
            <person name="Atanasova L."/>
            <person name="Karlsson M."/>
            <person name="Huettel B."/>
            <person name="Barry K.W."/>
            <person name="Haridas S."/>
            <person name="Chen C."/>
            <person name="Bauer D."/>
            <person name="Andreopoulos W."/>
            <person name="Pangilinan J."/>
            <person name="LaButti K."/>
            <person name="Riley R."/>
            <person name="Lipzen A."/>
            <person name="Clum A."/>
            <person name="Drula E."/>
            <person name="Henrissat B."/>
            <person name="Kohler A."/>
            <person name="Grigoriev I.V."/>
            <person name="Martin F.M."/>
            <person name="Hacquard S."/>
        </authorList>
    </citation>
    <scope>NUCLEOTIDE SEQUENCE</scope>
    <source>
        <strain evidence="2">MPI-SDFR-AT-0117</strain>
    </source>
</reference>
<feature type="non-terminal residue" evidence="2">
    <location>
        <position position="1"/>
    </location>
</feature>
<evidence type="ECO:0000313" key="2">
    <source>
        <dbReference type="EMBL" id="KAH6696885.1"/>
    </source>
</evidence>